<dbReference type="AlphaFoldDB" id="A0AAV2QN83"/>
<gene>
    <name evidence="1" type="ORF">MNOR_LOCUS14198</name>
</gene>
<comment type="caution">
    <text evidence="1">The sequence shown here is derived from an EMBL/GenBank/DDBJ whole genome shotgun (WGS) entry which is preliminary data.</text>
</comment>
<accession>A0AAV2QN83</accession>
<feature type="non-terminal residue" evidence="1">
    <location>
        <position position="1"/>
    </location>
</feature>
<evidence type="ECO:0000313" key="2">
    <source>
        <dbReference type="Proteomes" id="UP001497623"/>
    </source>
</evidence>
<organism evidence="1 2">
    <name type="scientific">Meganyctiphanes norvegica</name>
    <name type="common">Northern krill</name>
    <name type="synonym">Thysanopoda norvegica</name>
    <dbReference type="NCBI Taxonomy" id="48144"/>
    <lineage>
        <taxon>Eukaryota</taxon>
        <taxon>Metazoa</taxon>
        <taxon>Ecdysozoa</taxon>
        <taxon>Arthropoda</taxon>
        <taxon>Crustacea</taxon>
        <taxon>Multicrustacea</taxon>
        <taxon>Malacostraca</taxon>
        <taxon>Eumalacostraca</taxon>
        <taxon>Eucarida</taxon>
        <taxon>Euphausiacea</taxon>
        <taxon>Euphausiidae</taxon>
        <taxon>Meganyctiphanes</taxon>
    </lineage>
</organism>
<sequence>DEPYEALSKNLPPLLMWPHEEGTRAGRSSISNSGQSIESYMNANEYMDSVNSSDKEPIVLDETRLQVLNGRVPYLPCKIKEYSAYDIGTCVLSRAAAGSSTWVAFVGASKMRMKLHQFIRLLPNDFTYTYFVRQKQVNKEKFLYSLNNKVKLDVDIIGFIDTQHFIKLTIIWDPYGTGNIDSSDISKPPFNRFFKWADDAIIPDVVVLGLGTWYLVQPATIEHEDQLDPLDRLDINMRILQIYLQKLTTRTKVLLWAHSRYRQYNLFSQSRPRGDWSNVKIWFRYILYLHLVSYSIGYMDSWMANIILR</sequence>
<dbReference type="Proteomes" id="UP001497623">
    <property type="component" value="Unassembled WGS sequence"/>
</dbReference>
<evidence type="ECO:0000313" key="1">
    <source>
        <dbReference type="EMBL" id="CAL4091027.1"/>
    </source>
</evidence>
<reference evidence="1 2" key="1">
    <citation type="submission" date="2024-05" db="EMBL/GenBank/DDBJ databases">
        <authorList>
            <person name="Wallberg A."/>
        </authorList>
    </citation>
    <scope>NUCLEOTIDE SEQUENCE [LARGE SCALE GENOMIC DNA]</scope>
</reference>
<proteinExistence type="predicted"/>
<name>A0AAV2QN83_MEGNR</name>
<protein>
    <submittedName>
        <fullName evidence="1">Uncharacterized protein</fullName>
    </submittedName>
</protein>
<dbReference type="EMBL" id="CAXKWB010008410">
    <property type="protein sequence ID" value="CAL4091027.1"/>
    <property type="molecule type" value="Genomic_DNA"/>
</dbReference>
<feature type="non-terminal residue" evidence="1">
    <location>
        <position position="309"/>
    </location>
</feature>
<keyword evidence="2" id="KW-1185">Reference proteome</keyword>